<feature type="transmembrane region" description="Helical" evidence="1">
    <location>
        <begin position="174"/>
        <end position="194"/>
    </location>
</feature>
<evidence type="ECO:0000313" key="2">
    <source>
        <dbReference type="EMBL" id="NIZ46924.1"/>
    </source>
</evidence>
<evidence type="ECO:0000313" key="3">
    <source>
        <dbReference type="Proteomes" id="UP000752013"/>
    </source>
</evidence>
<feature type="transmembrane region" description="Helical" evidence="1">
    <location>
        <begin position="201"/>
        <end position="218"/>
    </location>
</feature>
<proteinExistence type="predicted"/>
<accession>A0A968KU62</accession>
<feature type="transmembrane region" description="Helical" evidence="1">
    <location>
        <begin position="106"/>
        <end position="125"/>
    </location>
</feature>
<evidence type="ECO:0000256" key="1">
    <source>
        <dbReference type="SAM" id="Phobius"/>
    </source>
</evidence>
<organism evidence="2 3">
    <name type="scientific">Entomospira nematocerorum</name>
    <dbReference type="NCBI Taxonomy" id="2719987"/>
    <lineage>
        <taxon>Bacteria</taxon>
        <taxon>Pseudomonadati</taxon>
        <taxon>Spirochaetota</taxon>
        <taxon>Spirochaetia</taxon>
        <taxon>Spirochaetales</taxon>
        <taxon>Spirochaetaceae</taxon>
        <taxon>Entomospira</taxon>
    </lineage>
</organism>
<keyword evidence="1" id="KW-0472">Membrane</keyword>
<keyword evidence="3" id="KW-1185">Reference proteome</keyword>
<dbReference type="RefSeq" id="WP_167703363.1">
    <property type="nucleotide sequence ID" value="NZ_CP118168.1"/>
</dbReference>
<protein>
    <submittedName>
        <fullName evidence="2">Uncharacterized protein</fullName>
    </submittedName>
</protein>
<gene>
    <name evidence="2" type="ORF">HCT46_03205</name>
</gene>
<dbReference type="AlphaFoldDB" id="A0A968KU62"/>
<keyword evidence="1" id="KW-1133">Transmembrane helix</keyword>
<feature type="transmembrane region" description="Helical" evidence="1">
    <location>
        <begin position="41"/>
        <end position="62"/>
    </location>
</feature>
<feature type="transmembrane region" description="Helical" evidence="1">
    <location>
        <begin position="71"/>
        <end position="94"/>
    </location>
</feature>
<feature type="transmembrane region" description="Helical" evidence="1">
    <location>
        <begin position="9"/>
        <end position="29"/>
    </location>
</feature>
<name>A0A968KU62_9SPIO</name>
<feature type="transmembrane region" description="Helical" evidence="1">
    <location>
        <begin position="224"/>
        <end position="244"/>
    </location>
</feature>
<dbReference type="EMBL" id="JAATLK010000001">
    <property type="protein sequence ID" value="NIZ46924.1"/>
    <property type="molecule type" value="Genomic_DNA"/>
</dbReference>
<comment type="caution">
    <text evidence="2">The sequence shown here is derived from an EMBL/GenBank/DDBJ whole genome shotgun (WGS) entry which is preliminary data.</text>
</comment>
<dbReference type="Proteomes" id="UP000752013">
    <property type="component" value="Unassembled WGS sequence"/>
</dbReference>
<feature type="transmembrane region" description="Helical" evidence="1">
    <location>
        <begin position="137"/>
        <end position="154"/>
    </location>
</feature>
<reference evidence="2" key="1">
    <citation type="submission" date="2020-03" db="EMBL/GenBank/DDBJ databases">
        <title>Spirochaetal bacteria isolated from arthropods constitute a novel genus Entomospira genus novum within the order Spirochaetales.</title>
        <authorList>
            <person name="Grana-Miraglia L."/>
            <person name="Sikutova S."/>
            <person name="Fingerle V."/>
            <person name="Sing A."/>
            <person name="Castillo-Ramirez S."/>
            <person name="Margos G."/>
            <person name="Rudolf I."/>
        </authorList>
    </citation>
    <scope>NUCLEOTIDE SEQUENCE</scope>
    <source>
        <strain evidence="2">BR208</strain>
    </source>
</reference>
<keyword evidence="1" id="KW-0812">Transmembrane</keyword>
<sequence length="254" mass="29678">MTINARNRLNIFLLTLNSSILLFLVYWIWRSNELSIKNNAVLSILGSVVIALFILFTIIILFKKTNAPELVLLLVYSVGLSLQPLRFFLVYPYALNTQTIQVFSTYMAVFGYFLSLSTLLFIGLYEINAILLRVKEILIYFAILLYIFIASQPLNVIDMESGYLFQFTDAMTISLLYFILYVLTILVSMILLFIKEENHKPYFAIAILTLYIAMTLLWEARNFFLTALGFFLQVGGFVMLFMLIRRRYLWFRWS</sequence>